<keyword evidence="1" id="KW-0812">Transmembrane</keyword>
<protein>
    <submittedName>
        <fullName evidence="2">Uncharacterized protein</fullName>
    </submittedName>
</protein>
<dbReference type="EMBL" id="JAHMHQ010000005">
    <property type="protein sequence ID" value="KAK1639367.1"/>
    <property type="molecule type" value="Genomic_DNA"/>
</dbReference>
<feature type="transmembrane region" description="Helical" evidence="1">
    <location>
        <begin position="14"/>
        <end position="32"/>
    </location>
</feature>
<organism evidence="2 3">
    <name type="scientific">Colletotrichum phormii</name>
    <dbReference type="NCBI Taxonomy" id="359342"/>
    <lineage>
        <taxon>Eukaryota</taxon>
        <taxon>Fungi</taxon>
        <taxon>Dikarya</taxon>
        <taxon>Ascomycota</taxon>
        <taxon>Pezizomycotina</taxon>
        <taxon>Sordariomycetes</taxon>
        <taxon>Hypocreomycetidae</taxon>
        <taxon>Glomerellales</taxon>
        <taxon>Glomerellaceae</taxon>
        <taxon>Colletotrichum</taxon>
        <taxon>Colletotrichum acutatum species complex</taxon>
    </lineage>
</organism>
<accession>A0AAJ0EGI5</accession>
<name>A0AAJ0EGI5_9PEZI</name>
<proteinExistence type="predicted"/>
<evidence type="ECO:0000313" key="3">
    <source>
        <dbReference type="Proteomes" id="UP001243989"/>
    </source>
</evidence>
<keyword evidence="1" id="KW-1133">Transmembrane helix</keyword>
<dbReference type="RefSeq" id="XP_060447974.1">
    <property type="nucleotide sequence ID" value="XM_060582213.1"/>
</dbReference>
<dbReference type="Proteomes" id="UP001243989">
    <property type="component" value="Unassembled WGS sequence"/>
</dbReference>
<reference evidence="2" key="1">
    <citation type="submission" date="2021-06" db="EMBL/GenBank/DDBJ databases">
        <title>Comparative genomics, transcriptomics and evolutionary studies reveal genomic signatures of adaptation to plant cell wall in hemibiotrophic fungi.</title>
        <authorList>
            <consortium name="DOE Joint Genome Institute"/>
            <person name="Baroncelli R."/>
            <person name="Diaz J.F."/>
            <person name="Benocci T."/>
            <person name="Peng M."/>
            <person name="Battaglia E."/>
            <person name="Haridas S."/>
            <person name="Andreopoulos W."/>
            <person name="Labutti K."/>
            <person name="Pangilinan J."/>
            <person name="Floch G.L."/>
            <person name="Makela M.R."/>
            <person name="Henrissat B."/>
            <person name="Grigoriev I.V."/>
            <person name="Crouch J.A."/>
            <person name="De Vries R.P."/>
            <person name="Sukno S.A."/>
            <person name="Thon M.R."/>
        </authorList>
    </citation>
    <scope>NUCLEOTIDE SEQUENCE</scope>
    <source>
        <strain evidence="2">CBS 102054</strain>
    </source>
</reference>
<dbReference type="AlphaFoldDB" id="A0AAJ0EGI5"/>
<keyword evidence="3" id="KW-1185">Reference proteome</keyword>
<comment type="caution">
    <text evidence="2">The sequence shown here is derived from an EMBL/GenBank/DDBJ whole genome shotgun (WGS) entry which is preliminary data.</text>
</comment>
<sequence length="130" mass="14556">MCISSIFLELPASLFRHIHVSFCILFCYIAYLTKRSDPLCRWEKAGSLTGKVAHPPTSRFLCPCSVPVPQGPSLQSCPSLFLARPRPYPAILCLMPCTLPRLSLPCSAFSAFSHCFHCCLLIGLRVWIWP</sequence>
<evidence type="ECO:0000256" key="1">
    <source>
        <dbReference type="SAM" id="Phobius"/>
    </source>
</evidence>
<dbReference type="GeneID" id="85467075"/>
<gene>
    <name evidence="2" type="ORF">BDP81DRAFT_176146</name>
</gene>
<evidence type="ECO:0000313" key="2">
    <source>
        <dbReference type="EMBL" id="KAK1639367.1"/>
    </source>
</evidence>
<keyword evidence="1" id="KW-0472">Membrane</keyword>